<comment type="caution">
    <text evidence="2">The sequence shown here is derived from an EMBL/GenBank/DDBJ whole genome shotgun (WGS) entry which is preliminary data.</text>
</comment>
<dbReference type="Gene3D" id="3.40.50.300">
    <property type="entry name" value="P-loop containing nucleotide triphosphate hydrolases"/>
    <property type="match status" value="1"/>
</dbReference>
<dbReference type="SUPFAM" id="SSF52540">
    <property type="entry name" value="P-loop containing nucleoside triphosphate hydrolases"/>
    <property type="match status" value="1"/>
</dbReference>
<dbReference type="InterPro" id="IPR027417">
    <property type="entry name" value="P-loop_NTPase"/>
</dbReference>
<accession>A0A318TMC3</accession>
<dbReference type="Proteomes" id="UP000248148">
    <property type="component" value="Unassembled WGS sequence"/>
</dbReference>
<keyword evidence="3" id="KW-1185">Reference proteome</keyword>
<sequence length="434" mass="47152">MTNMPAIQSFEDFEAAALEICRPKLKSRFGALAWEDLDQPGPEHEYLIDDFLTIGDKSIIGGPSRSGKSFLAIDAGMSIARGVPFFQRDTVQGLVIYQAGEGARGVKKRLRAYRKHHNISSGTRVPFVLLQSKIDLYSADGDTTPLIEECKAIADMYDVPLRALFIDTLATATAGADENSGKDMGAVMANIDRIVQALPGTHVALVHHLNAAGTKLRGHSSIFANIDQVIIVTRDEETNIRTATLDKQKDDEDGVRIRFRLRKVEIGVRPNGKPLTSCVVQPLGGEADIKPGGEKKDQGVRLNADENIVFRALLQALQAHGERPAGHASIPETSIAVRASHWKAAYQAIDPAASDDDDEKTITDRVNKALKSGGAKLMQYGVIKRDNPFVWLTGKPVRGFERAVAAFELPRPPLSGGDTSWADGLDQEINGSDL</sequence>
<reference evidence="2 3" key="1">
    <citation type="submission" date="2018-06" db="EMBL/GenBank/DDBJ databases">
        <title>Genomic Encyclopedia of Archaeal and Bacterial Type Strains, Phase II (KMG-II): from individual species to whole genera.</title>
        <authorList>
            <person name="Goeker M."/>
        </authorList>
    </citation>
    <scope>NUCLEOTIDE SEQUENCE [LARGE SCALE GENOMIC DNA]</scope>
    <source>
        <strain evidence="2 3">JCM 11668</strain>
    </source>
</reference>
<dbReference type="EMBL" id="QJTI01000002">
    <property type="protein sequence ID" value="PYF05010.1"/>
    <property type="molecule type" value="Genomic_DNA"/>
</dbReference>
<feature type="region of interest" description="Disordered" evidence="1">
    <location>
        <begin position="412"/>
        <end position="434"/>
    </location>
</feature>
<evidence type="ECO:0000313" key="3">
    <source>
        <dbReference type="Proteomes" id="UP000248148"/>
    </source>
</evidence>
<proteinExistence type="predicted"/>
<organism evidence="2 3">
    <name type="scientific">Rhodopseudomonas faecalis</name>
    <dbReference type="NCBI Taxonomy" id="99655"/>
    <lineage>
        <taxon>Bacteria</taxon>
        <taxon>Pseudomonadati</taxon>
        <taxon>Pseudomonadota</taxon>
        <taxon>Alphaproteobacteria</taxon>
        <taxon>Hyphomicrobiales</taxon>
        <taxon>Nitrobacteraceae</taxon>
        <taxon>Rhodopseudomonas</taxon>
    </lineage>
</organism>
<gene>
    <name evidence="2" type="ORF">BJ122_102236</name>
</gene>
<dbReference type="AlphaFoldDB" id="A0A318TMC3"/>
<name>A0A318TMC3_9BRAD</name>
<dbReference type="Pfam" id="PF13481">
    <property type="entry name" value="AAA_25"/>
    <property type="match status" value="1"/>
</dbReference>
<evidence type="ECO:0000313" key="2">
    <source>
        <dbReference type="EMBL" id="PYF05010.1"/>
    </source>
</evidence>
<evidence type="ECO:0000256" key="1">
    <source>
        <dbReference type="SAM" id="MobiDB-lite"/>
    </source>
</evidence>
<protein>
    <submittedName>
        <fullName evidence="2">AAA domain-containing protein</fullName>
    </submittedName>
</protein>